<organism evidence="5 10">
    <name type="scientific">Rotaria sordida</name>
    <dbReference type="NCBI Taxonomy" id="392033"/>
    <lineage>
        <taxon>Eukaryota</taxon>
        <taxon>Metazoa</taxon>
        <taxon>Spiralia</taxon>
        <taxon>Gnathifera</taxon>
        <taxon>Rotifera</taxon>
        <taxon>Eurotatoria</taxon>
        <taxon>Bdelloidea</taxon>
        <taxon>Philodinida</taxon>
        <taxon>Philodinidae</taxon>
        <taxon>Rotaria</taxon>
    </lineage>
</organism>
<reference evidence="5" key="1">
    <citation type="submission" date="2021-02" db="EMBL/GenBank/DDBJ databases">
        <authorList>
            <person name="Nowell W R."/>
        </authorList>
    </citation>
    <scope>NUCLEOTIDE SEQUENCE</scope>
</reference>
<comment type="caution">
    <text evidence="5">The sequence shown here is derived from an EMBL/GenBank/DDBJ whole genome shotgun (WGS) entry which is preliminary data.</text>
</comment>
<name>A0A814GIT0_9BILA</name>
<evidence type="ECO:0000256" key="1">
    <source>
        <dbReference type="SAM" id="MobiDB-lite"/>
    </source>
</evidence>
<dbReference type="EMBL" id="CAJNOH010000121">
    <property type="protein sequence ID" value="CAF0886063.1"/>
    <property type="molecule type" value="Genomic_DNA"/>
</dbReference>
<proteinExistence type="predicted"/>
<dbReference type="Proteomes" id="UP000663874">
    <property type="component" value="Unassembled WGS sequence"/>
</dbReference>
<dbReference type="Pfam" id="PF00004">
    <property type="entry name" value="AAA"/>
    <property type="match status" value="1"/>
</dbReference>
<dbReference type="Proteomes" id="UP000663889">
    <property type="component" value="Unassembled WGS sequence"/>
</dbReference>
<accession>A0A814GIT0</accession>
<dbReference type="Proteomes" id="UP000663882">
    <property type="component" value="Unassembled WGS sequence"/>
</dbReference>
<feature type="domain" description="ATPase AAA-type core" evidence="2">
    <location>
        <begin position="236"/>
        <end position="357"/>
    </location>
</feature>
<dbReference type="EMBL" id="CAJOBE010001727">
    <property type="protein sequence ID" value="CAF3769477.1"/>
    <property type="molecule type" value="Genomic_DNA"/>
</dbReference>
<dbReference type="EMBL" id="CAJNOU010000436">
    <property type="protein sequence ID" value="CAF0996924.1"/>
    <property type="molecule type" value="Genomic_DNA"/>
</dbReference>
<evidence type="ECO:0000313" key="10">
    <source>
        <dbReference type="Proteomes" id="UP000663889"/>
    </source>
</evidence>
<evidence type="ECO:0000313" key="4">
    <source>
        <dbReference type="EMBL" id="CAF0910067.1"/>
    </source>
</evidence>
<evidence type="ECO:0000313" key="9">
    <source>
        <dbReference type="Proteomes" id="UP000663870"/>
    </source>
</evidence>
<keyword evidence="9" id="KW-1185">Reference proteome</keyword>
<dbReference type="InterPro" id="IPR027417">
    <property type="entry name" value="P-loop_NTPase"/>
</dbReference>
<dbReference type="Proteomes" id="UP000663854">
    <property type="component" value="Unassembled WGS sequence"/>
</dbReference>
<evidence type="ECO:0000313" key="8">
    <source>
        <dbReference type="EMBL" id="CAF3769477.1"/>
    </source>
</evidence>
<sequence>MPEKIEMTTNEQNKKSTYVGALPDMPMEALLSLGPPNNCGTVPTIRLFLAKYHAFPCTLLCAADDTSALLHTTTIVDYIRDELKHDLHTDRISRNYNRQAKQIYIDSRLSDLGNGIMIEIADSYFCHDDVQNPNKLKPDHSDDYFLVASQVTIYYLPEHDTFVQDLAMRFSKMTIFSSKSCTLNMVCRNQHGYYLTSINIKKPLITDLALHYGKNFVPVHEKIIKNLNKKEGKGIVLLHGIPGSGKTHYIRYLIHEIEEKTLVYVPPDMAKEISSPEFLPFLMQYQNSVLIIEDAENIIKDRNECLIPSQAVANLLNLSDGLLGDAMHQQIIATFNCDLTKIDPALLRKGRLIANYEFNELDTESSKILSDKLGFGTENITVPMTLAEIYNQGESSEESTVNGHESITNEEK</sequence>
<evidence type="ECO:0000313" key="3">
    <source>
        <dbReference type="EMBL" id="CAF0886063.1"/>
    </source>
</evidence>
<feature type="compositionally biased region" description="Polar residues" evidence="1">
    <location>
        <begin position="392"/>
        <end position="406"/>
    </location>
</feature>
<evidence type="ECO:0000313" key="6">
    <source>
        <dbReference type="EMBL" id="CAF1188217.1"/>
    </source>
</evidence>
<evidence type="ECO:0000313" key="5">
    <source>
        <dbReference type="EMBL" id="CAF0996924.1"/>
    </source>
</evidence>
<dbReference type="EMBL" id="CAJOAX010000079">
    <property type="protein sequence ID" value="CAF3501894.1"/>
    <property type="molecule type" value="Genomic_DNA"/>
</dbReference>
<gene>
    <name evidence="8" type="ORF">FNK824_LOCUS13273</name>
    <name evidence="6" type="ORF">JXQ802_LOCUS23727</name>
    <name evidence="7" type="ORF">OTI717_LOCUS1756</name>
    <name evidence="3" type="ORF">PYM288_LOCUS8789</name>
    <name evidence="4" type="ORF">RFH988_LOCUS9438</name>
    <name evidence="5" type="ORF">SEV965_LOCUS10578</name>
</gene>
<evidence type="ECO:0000313" key="7">
    <source>
        <dbReference type="EMBL" id="CAF3501894.1"/>
    </source>
</evidence>
<dbReference type="Gene3D" id="3.40.50.300">
    <property type="entry name" value="P-loop containing nucleotide triphosphate hydrolases"/>
    <property type="match status" value="1"/>
</dbReference>
<dbReference type="InterPro" id="IPR003959">
    <property type="entry name" value="ATPase_AAA_core"/>
</dbReference>
<dbReference type="GO" id="GO:0016887">
    <property type="term" value="F:ATP hydrolysis activity"/>
    <property type="evidence" value="ECO:0007669"/>
    <property type="project" value="InterPro"/>
</dbReference>
<dbReference type="AlphaFoldDB" id="A0A814GIT0"/>
<protein>
    <recommendedName>
        <fullName evidence="2">ATPase AAA-type core domain-containing protein</fullName>
    </recommendedName>
</protein>
<dbReference type="Proteomes" id="UP000663823">
    <property type="component" value="Unassembled WGS sequence"/>
</dbReference>
<feature type="region of interest" description="Disordered" evidence="1">
    <location>
        <begin position="392"/>
        <end position="412"/>
    </location>
</feature>
<dbReference type="OrthoDB" id="10042665at2759"/>
<dbReference type="EMBL" id="CAJNOO010000335">
    <property type="protein sequence ID" value="CAF0910067.1"/>
    <property type="molecule type" value="Genomic_DNA"/>
</dbReference>
<dbReference type="SUPFAM" id="SSF52540">
    <property type="entry name" value="P-loop containing nucleoside triphosphate hydrolases"/>
    <property type="match status" value="1"/>
</dbReference>
<dbReference type="Proteomes" id="UP000663870">
    <property type="component" value="Unassembled WGS sequence"/>
</dbReference>
<evidence type="ECO:0000259" key="2">
    <source>
        <dbReference type="Pfam" id="PF00004"/>
    </source>
</evidence>
<dbReference type="EMBL" id="CAJNOL010000752">
    <property type="protein sequence ID" value="CAF1188217.1"/>
    <property type="molecule type" value="Genomic_DNA"/>
</dbReference>
<dbReference type="GO" id="GO:0005524">
    <property type="term" value="F:ATP binding"/>
    <property type="evidence" value="ECO:0007669"/>
    <property type="project" value="InterPro"/>
</dbReference>